<sequence length="161" mass="17669">MALGYALHGTFPGSLGATFIGLIIASILYGVTILQCLVYLSSRKDPLYLRGLVLSVVLFDSLHQALICHTVYTYTVTHWGNENQLSMVIWSLIVLSILVNALAAAGDIVIAASLFRLLHGARTGFPSSNKMIDRLVRLNLLSLLFHGVQIISDSGFRHFLR</sequence>
<dbReference type="OrthoDB" id="2535105at2759"/>
<feature type="transmembrane region" description="Helical" evidence="1">
    <location>
        <begin position="15"/>
        <end position="40"/>
    </location>
</feature>
<gene>
    <name evidence="2" type="ORF">CVT26_013752</name>
</gene>
<reference evidence="2 3" key="1">
    <citation type="journal article" date="2018" name="Evol. Lett.">
        <title>Horizontal gene cluster transfer increased hallucinogenic mushroom diversity.</title>
        <authorList>
            <person name="Reynolds H.T."/>
            <person name="Vijayakumar V."/>
            <person name="Gluck-Thaler E."/>
            <person name="Korotkin H.B."/>
            <person name="Matheny P.B."/>
            <person name="Slot J.C."/>
        </authorList>
    </citation>
    <scope>NUCLEOTIDE SEQUENCE [LARGE SCALE GENOMIC DNA]</scope>
    <source>
        <strain evidence="2 3">SRW20</strain>
    </source>
</reference>
<feature type="transmembrane region" description="Helical" evidence="1">
    <location>
        <begin position="87"/>
        <end position="115"/>
    </location>
</feature>
<dbReference type="Proteomes" id="UP000284706">
    <property type="component" value="Unassembled WGS sequence"/>
</dbReference>
<keyword evidence="1" id="KW-0472">Membrane</keyword>
<keyword evidence="1" id="KW-1133">Transmembrane helix</keyword>
<comment type="caution">
    <text evidence="2">The sequence shown here is derived from an EMBL/GenBank/DDBJ whole genome shotgun (WGS) entry which is preliminary data.</text>
</comment>
<keyword evidence="3" id="KW-1185">Reference proteome</keyword>
<dbReference type="PANTHER" id="PTHR40465:SF1">
    <property type="entry name" value="DUF6534 DOMAIN-CONTAINING PROTEIN"/>
    <property type="match status" value="1"/>
</dbReference>
<keyword evidence="1" id="KW-0812">Transmembrane</keyword>
<evidence type="ECO:0000313" key="3">
    <source>
        <dbReference type="Proteomes" id="UP000284706"/>
    </source>
</evidence>
<accession>A0A409X5P2</accession>
<name>A0A409X5P2_9AGAR</name>
<dbReference type="AlphaFoldDB" id="A0A409X5P2"/>
<protein>
    <submittedName>
        <fullName evidence="2">Uncharacterized protein</fullName>
    </submittedName>
</protein>
<feature type="transmembrane region" description="Helical" evidence="1">
    <location>
        <begin position="47"/>
        <end position="67"/>
    </location>
</feature>
<proteinExistence type="predicted"/>
<evidence type="ECO:0000256" key="1">
    <source>
        <dbReference type="SAM" id="Phobius"/>
    </source>
</evidence>
<dbReference type="EMBL" id="NHYE01004153">
    <property type="protein sequence ID" value="PPQ86051.1"/>
    <property type="molecule type" value="Genomic_DNA"/>
</dbReference>
<dbReference type="InParanoid" id="A0A409X5P2"/>
<organism evidence="2 3">
    <name type="scientific">Gymnopilus dilepis</name>
    <dbReference type="NCBI Taxonomy" id="231916"/>
    <lineage>
        <taxon>Eukaryota</taxon>
        <taxon>Fungi</taxon>
        <taxon>Dikarya</taxon>
        <taxon>Basidiomycota</taxon>
        <taxon>Agaricomycotina</taxon>
        <taxon>Agaricomycetes</taxon>
        <taxon>Agaricomycetidae</taxon>
        <taxon>Agaricales</taxon>
        <taxon>Agaricineae</taxon>
        <taxon>Hymenogastraceae</taxon>
        <taxon>Gymnopilus</taxon>
    </lineage>
</organism>
<dbReference type="STRING" id="231916.A0A409X5P2"/>
<feature type="transmembrane region" description="Helical" evidence="1">
    <location>
        <begin position="135"/>
        <end position="152"/>
    </location>
</feature>
<evidence type="ECO:0000313" key="2">
    <source>
        <dbReference type="EMBL" id="PPQ86051.1"/>
    </source>
</evidence>
<dbReference type="PANTHER" id="PTHR40465">
    <property type="entry name" value="CHROMOSOME 1, WHOLE GENOME SHOTGUN SEQUENCE"/>
    <property type="match status" value="1"/>
</dbReference>